<dbReference type="EMBL" id="JACHIL010000001">
    <property type="protein sequence ID" value="MBB5090056.1"/>
    <property type="molecule type" value="Genomic_DNA"/>
</dbReference>
<evidence type="ECO:0000313" key="2">
    <source>
        <dbReference type="Proteomes" id="UP000531231"/>
    </source>
</evidence>
<gene>
    <name evidence="1" type="ORF">HNQ68_000568</name>
</gene>
<evidence type="ECO:0000313" key="1">
    <source>
        <dbReference type="EMBL" id="MBB5090056.1"/>
    </source>
</evidence>
<sequence>MKIQPEQVRCVLLRRVGLIVAEAVPVAVQAPVLTVLQSTAGARIAPVWNDSHLYRAVCAGKITENSTNLALMVTLPMFFIMQNCYQFMQFSSGKLSTFAARALALVPVFCKHVLNKQK</sequence>
<dbReference type="RefSeq" id="WP_151158624.1">
    <property type="nucleotide sequence ID" value="NZ_JACHIL010000001.1"/>
</dbReference>
<proteinExistence type="predicted"/>
<keyword evidence="2" id="KW-1185">Reference proteome</keyword>
<name>A0A7W8AIV2_9HYPH</name>
<dbReference type="Proteomes" id="UP000531231">
    <property type="component" value="Unassembled WGS sequence"/>
</dbReference>
<organism evidence="1 2">
    <name type="scientific">Pseudochrobactrum saccharolyticum</name>
    <dbReference type="NCBI Taxonomy" id="354352"/>
    <lineage>
        <taxon>Bacteria</taxon>
        <taxon>Pseudomonadati</taxon>
        <taxon>Pseudomonadota</taxon>
        <taxon>Alphaproteobacteria</taxon>
        <taxon>Hyphomicrobiales</taxon>
        <taxon>Brucellaceae</taxon>
        <taxon>Pseudochrobactrum</taxon>
    </lineage>
</organism>
<protein>
    <submittedName>
        <fullName evidence="1">Uncharacterized protein</fullName>
    </submittedName>
</protein>
<reference evidence="1 2" key="1">
    <citation type="submission" date="2020-08" db="EMBL/GenBank/DDBJ databases">
        <title>Genomic Encyclopedia of Type Strains, Phase IV (KMG-IV): sequencing the most valuable type-strain genomes for metagenomic binning, comparative biology and taxonomic classification.</title>
        <authorList>
            <person name="Goeker M."/>
        </authorList>
    </citation>
    <scope>NUCLEOTIDE SEQUENCE [LARGE SCALE GENOMIC DNA]</scope>
    <source>
        <strain evidence="1 2">DSM 25620</strain>
    </source>
</reference>
<accession>A0A7W8AIV2</accession>
<dbReference type="AlphaFoldDB" id="A0A7W8AIV2"/>
<comment type="caution">
    <text evidence="1">The sequence shown here is derived from an EMBL/GenBank/DDBJ whole genome shotgun (WGS) entry which is preliminary data.</text>
</comment>